<proteinExistence type="predicted"/>
<sequence length="275" mass="31666">MNKALNRIEYEYIVDTFIREKPSLSILCKNTFVKIDSSSYKLIDDYIFFKADGVEVNDDIKVFFNHKKRPLYFFSRVEQKEGITVFKLSDKFYKHDDELKNCQISLWNSGGFKLKAGISSDFPLSFPYPPAVDDENSEVFFGLCSKISGLMKLDADKIPEAFFYRLYDIAIKHRAPDFSPCLLYIDAEFILIFCIEEKAKEIASQISAQMEVGFGRRKVKCSSIFSFFLPNLNVNSTGESCGALCLTIKNIHEEDKRFLHEKAHASKYGYPKIES</sequence>
<dbReference type="EMBL" id="AGDY01000009">
    <property type="protein sequence ID" value="EMB20782.1"/>
    <property type="molecule type" value="Genomic_DNA"/>
</dbReference>
<organism evidence="1">
    <name type="scientific">Treponema denticola OTK</name>
    <dbReference type="NCBI Taxonomy" id="999434"/>
    <lineage>
        <taxon>Bacteria</taxon>
        <taxon>Pseudomonadati</taxon>
        <taxon>Spirochaetota</taxon>
        <taxon>Spirochaetia</taxon>
        <taxon>Spirochaetales</taxon>
        <taxon>Treponemataceae</taxon>
        <taxon>Treponema</taxon>
    </lineage>
</organism>
<dbReference type="PATRIC" id="fig|999434.4.peg.2332"/>
<name>A0A0F6MNA9_TREDN</name>
<dbReference type="Proteomes" id="UP000011701">
    <property type="component" value="Chromosome"/>
</dbReference>
<gene>
    <name evidence="1" type="ORF">HMPREF9723_02242</name>
</gene>
<dbReference type="HOGENOM" id="CLU_997273_0_0_12"/>
<reference evidence="1" key="1">
    <citation type="submission" date="2012-01" db="EMBL/GenBank/DDBJ databases">
        <title>The Genome Sequence of Treponema denticola OTK.</title>
        <authorList>
            <consortium name="The Broad Institute Genome Sequencing Platform"/>
            <person name="Earl A."/>
            <person name="Ward D."/>
            <person name="Feldgarden M."/>
            <person name="Gevers D."/>
            <person name="Blanton J.M."/>
            <person name="Fenno C.J."/>
            <person name="Baranova O.V."/>
            <person name="Mathney J."/>
            <person name="Dewhirst F.E."/>
            <person name="Izard J."/>
            <person name="Young S.K."/>
            <person name="Zeng Q."/>
            <person name="Gargeya S."/>
            <person name="Fitzgerald M."/>
            <person name="Haas B."/>
            <person name="Abouelleil A."/>
            <person name="Alvarado L."/>
            <person name="Arachchi H.M."/>
            <person name="Berlin A."/>
            <person name="Chapman S.B."/>
            <person name="Gearin G."/>
            <person name="Goldberg J."/>
            <person name="Griggs A."/>
            <person name="Gujja S."/>
            <person name="Hansen M."/>
            <person name="Heiman D."/>
            <person name="Howarth C."/>
            <person name="Larimer J."/>
            <person name="Lui A."/>
            <person name="MacDonald P.J.P."/>
            <person name="McCowen C."/>
            <person name="Montmayeur A."/>
            <person name="Murphy C."/>
            <person name="Neiman D."/>
            <person name="Pearson M."/>
            <person name="Priest M."/>
            <person name="Roberts A."/>
            <person name="Saif S."/>
            <person name="Shea T."/>
            <person name="Sisk P."/>
            <person name="Stolte C."/>
            <person name="Sykes S."/>
            <person name="Wortman J."/>
            <person name="Nusbaum C."/>
            <person name="Birren B."/>
        </authorList>
    </citation>
    <scope>NUCLEOTIDE SEQUENCE [LARGE SCALE GENOMIC DNA]</scope>
    <source>
        <strain evidence="1">OTK</strain>
    </source>
</reference>
<comment type="caution">
    <text evidence="1">The sequence shown here is derived from an EMBL/GenBank/DDBJ whole genome shotgun (WGS) entry which is preliminary data.</text>
</comment>
<protein>
    <submittedName>
        <fullName evidence="1">Uncharacterized protein</fullName>
    </submittedName>
</protein>
<accession>A0A0F6MNA9</accession>
<dbReference type="RefSeq" id="WP_002693327.1">
    <property type="nucleotide sequence ID" value="NZ_CM001797.1"/>
</dbReference>
<evidence type="ECO:0000313" key="1">
    <source>
        <dbReference type="EMBL" id="EMB20782.1"/>
    </source>
</evidence>
<dbReference type="AlphaFoldDB" id="A0A0F6MNA9"/>